<evidence type="ECO:0000313" key="2">
    <source>
        <dbReference type="EMBL" id="CAB4544311.1"/>
    </source>
</evidence>
<name>A0A6J6BYQ6_9ZZZZ</name>
<accession>A0A6J6BYQ6</accession>
<dbReference type="Pfam" id="PF13336">
    <property type="entry name" value="AcetylCoA_hyd_C"/>
    <property type="match status" value="1"/>
</dbReference>
<proteinExistence type="predicted"/>
<dbReference type="Gene3D" id="3.40.1080.20">
    <property type="entry name" value="Acetyl-CoA hydrolase/transferase C-terminal domain"/>
    <property type="match status" value="1"/>
</dbReference>
<organism evidence="2">
    <name type="scientific">freshwater metagenome</name>
    <dbReference type="NCBI Taxonomy" id="449393"/>
    <lineage>
        <taxon>unclassified sequences</taxon>
        <taxon>metagenomes</taxon>
        <taxon>ecological metagenomes</taxon>
    </lineage>
</organism>
<dbReference type="InterPro" id="IPR038460">
    <property type="entry name" value="AcetylCoA_hyd_C_sf"/>
</dbReference>
<dbReference type="AlphaFoldDB" id="A0A6J6BYQ6"/>
<feature type="domain" description="Acetyl-CoA hydrolase/transferase C-terminal" evidence="1">
    <location>
        <begin position="1"/>
        <end position="68"/>
    </location>
</feature>
<dbReference type="InterPro" id="IPR026888">
    <property type="entry name" value="AcetylCoA_hyd_C"/>
</dbReference>
<protein>
    <submittedName>
        <fullName evidence="2">Unannotated protein</fullName>
    </submittedName>
</protein>
<gene>
    <name evidence="2" type="ORF">UFOPK1410_00863</name>
</gene>
<dbReference type="EMBL" id="CAEZSH010000122">
    <property type="protein sequence ID" value="CAB4544311.1"/>
    <property type="molecule type" value="Genomic_DNA"/>
</dbReference>
<sequence>MALSSWHAKAKVSTIVPRITEYVTSFQHSHVVTEQGVADCFGHSENEQAKNLIEQAAHPDARAELWAAAKQMNLVG</sequence>
<reference evidence="2" key="1">
    <citation type="submission" date="2020-05" db="EMBL/GenBank/DDBJ databases">
        <authorList>
            <person name="Chiriac C."/>
            <person name="Salcher M."/>
            <person name="Ghai R."/>
            <person name="Kavagutti S V."/>
        </authorList>
    </citation>
    <scope>NUCLEOTIDE SEQUENCE</scope>
</reference>
<evidence type="ECO:0000259" key="1">
    <source>
        <dbReference type="Pfam" id="PF13336"/>
    </source>
</evidence>
<dbReference type="SUPFAM" id="SSF100950">
    <property type="entry name" value="NagB/RpiA/CoA transferase-like"/>
    <property type="match status" value="1"/>
</dbReference>
<dbReference type="InterPro" id="IPR037171">
    <property type="entry name" value="NagB/RpiA_transferase-like"/>
</dbReference>